<dbReference type="RefSeq" id="WP_079712383.1">
    <property type="nucleotide sequence ID" value="NZ_FUZC01000004.1"/>
</dbReference>
<organism evidence="11 12">
    <name type="scientific">Salegentibacter salinarum</name>
    <dbReference type="NCBI Taxonomy" id="447422"/>
    <lineage>
        <taxon>Bacteria</taxon>
        <taxon>Pseudomonadati</taxon>
        <taxon>Bacteroidota</taxon>
        <taxon>Flavobacteriia</taxon>
        <taxon>Flavobacteriales</taxon>
        <taxon>Flavobacteriaceae</taxon>
        <taxon>Salegentibacter</taxon>
    </lineage>
</organism>
<evidence type="ECO:0000256" key="3">
    <source>
        <dbReference type="ARBA" id="ARBA00022553"/>
    </source>
</evidence>
<dbReference type="InterPro" id="IPR003661">
    <property type="entry name" value="HisK_dim/P_dom"/>
</dbReference>
<feature type="domain" description="Histidine kinase" evidence="9">
    <location>
        <begin position="553"/>
        <end position="761"/>
    </location>
</feature>
<dbReference type="STRING" id="447422.SAMN05660903_01264"/>
<dbReference type="Proteomes" id="UP000232673">
    <property type="component" value="Unassembled WGS sequence"/>
</dbReference>
<name>A0A2N0TQL3_9FLAO</name>
<dbReference type="NCBIfam" id="TIGR00229">
    <property type="entry name" value="sensory_box"/>
    <property type="match status" value="1"/>
</dbReference>
<dbReference type="SMART" id="SM00091">
    <property type="entry name" value="PAS"/>
    <property type="match status" value="2"/>
</dbReference>
<dbReference type="PANTHER" id="PTHR43065">
    <property type="entry name" value="SENSOR HISTIDINE KINASE"/>
    <property type="match status" value="1"/>
</dbReference>
<gene>
    <name evidence="11" type="ORF">APR41_06205</name>
</gene>
<dbReference type="OrthoDB" id="5401121at2"/>
<evidence type="ECO:0000313" key="11">
    <source>
        <dbReference type="EMBL" id="PKD17025.1"/>
    </source>
</evidence>
<dbReference type="PRINTS" id="PR00344">
    <property type="entry name" value="BCTRLSENSOR"/>
</dbReference>
<dbReference type="Gene3D" id="3.30.450.20">
    <property type="entry name" value="PAS domain"/>
    <property type="match status" value="4"/>
</dbReference>
<comment type="caution">
    <text evidence="11">The sequence shown here is derived from an EMBL/GenBank/DDBJ whole genome shotgun (WGS) entry which is preliminary data.</text>
</comment>
<dbReference type="InterPro" id="IPR013655">
    <property type="entry name" value="PAS_fold_3"/>
</dbReference>
<keyword evidence="7" id="KW-0067">ATP-binding</keyword>
<dbReference type="EC" id="2.7.13.3" evidence="2"/>
<evidence type="ECO:0000256" key="4">
    <source>
        <dbReference type="ARBA" id="ARBA00022679"/>
    </source>
</evidence>
<dbReference type="AlphaFoldDB" id="A0A2N0TQL3"/>
<evidence type="ECO:0000256" key="5">
    <source>
        <dbReference type="ARBA" id="ARBA00022741"/>
    </source>
</evidence>
<dbReference type="PANTHER" id="PTHR43065:SF10">
    <property type="entry name" value="PEROXIDE STRESS-ACTIVATED HISTIDINE KINASE MAK3"/>
    <property type="match status" value="1"/>
</dbReference>
<dbReference type="InterPro" id="IPR004358">
    <property type="entry name" value="Sig_transdc_His_kin-like_C"/>
</dbReference>
<protein>
    <recommendedName>
        <fullName evidence="2">histidine kinase</fullName>
        <ecNumber evidence="2">2.7.13.3</ecNumber>
    </recommendedName>
</protein>
<keyword evidence="4" id="KW-0808">Transferase</keyword>
<comment type="catalytic activity">
    <reaction evidence="1">
        <text>ATP + protein L-histidine = ADP + protein N-phospho-L-histidine.</text>
        <dbReference type="EC" id="2.7.13.3"/>
    </reaction>
</comment>
<evidence type="ECO:0000313" key="12">
    <source>
        <dbReference type="Proteomes" id="UP000232673"/>
    </source>
</evidence>
<accession>A0A2N0TQL3</accession>
<dbReference type="InterPro" id="IPR000014">
    <property type="entry name" value="PAS"/>
</dbReference>
<evidence type="ECO:0000256" key="8">
    <source>
        <dbReference type="ARBA" id="ARBA00023012"/>
    </source>
</evidence>
<dbReference type="GO" id="GO:0000155">
    <property type="term" value="F:phosphorelay sensor kinase activity"/>
    <property type="evidence" value="ECO:0007669"/>
    <property type="project" value="InterPro"/>
</dbReference>
<evidence type="ECO:0000256" key="1">
    <source>
        <dbReference type="ARBA" id="ARBA00000085"/>
    </source>
</evidence>
<dbReference type="Gene3D" id="3.30.565.10">
    <property type="entry name" value="Histidine kinase-like ATPase, C-terminal domain"/>
    <property type="match status" value="1"/>
</dbReference>
<dbReference type="CDD" id="cd00130">
    <property type="entry name" value="PAS"/>
    <property type="match status" value="1"/>
</dbReference>
<feature type="domain" description="PAS" evidence="10">
    <location>
        <begin position="408"/>
        <end position="482"/>
    </location>
</feature>
<evidence type="ECO:0000256" key="7">
    <source>
        <dbReference type="ARBA" id="ARBA00022840"/>
    </source>
</evidence>
<keyword evidence="12" id="KW-1185">Reference proteome</keyword>
<dbReference type="Gene3D" id="1.10.287.130">
    <property type="match status" value="1"/>
</dbReference>
<dbReference type="GO" id="GO:0005524">
    <property type="term" value="F:ATP binding"/>
    <property type="evidence" value="ECO:0007669"/>
    <property type="project" value="UniProtKB-KW"/>
</dbReference>
<keyword evidence="5" id="KW-0547">Nucleotide-binding</keyword>
<proteinExistence type="predicted"/>
<dbReference type="InterPro" id="IPR036097">
    <property type="entry name" value="HisK_dim/P_sf"/>
</dbReference>
<dbReference type="InterPro" id="IPR035965">
    <property type="entry name" value="PAS-like_dom_sf"/>
</dbReference>
<dbReference type="SMART" id="SM00388">
    <property type="entry name" value="HisKA"/>
    <property type="match status" value="1"/>
</dbReference>
<dbReference type="InterPro" id="IPR005467">
    <property type="entry name" value="His_kinase_dom"/>
</dbReference>
<dbReference type="PROSITE" id="PS50112">
    <property type="entry name" value="PAS"/>
    <property type="match status" value="1"/>
</dbReference>
<dbReference type="CDD" id="cd00082">
    <property type="entry name" value="HisKA"/>
    <property type="match status" value="1"/>
</dbReference>
<keyword evidence="8" id="KW-0902">Two-component regulatory system</keyword>
<dbReference type="InterPro" id="IPR003594">
    <property type="entry name" value="HATPase_dom"/>
</dbReference>
<dbReference type="SUPFAM" id="SSF47384">
    <property type="entry name" value="Homodimeric domain of signal transducing histidine kinase"/>
    <property type="match status" value="1"/>
</dbReference>
<evidence type="ECO:0000256" key="2">
    <source>
        <dbReference type="ARBA" id="ARBA00012438"/>
    </source>
</evidence>
<dbReference type="SUPFAM" id="SSF55785">
    <property type="entry name" value="PYP-like sensor domain (PAS domain)"/>
    <property type="match status" value="1"/>
</dbReference>
<dbReference type="SMART" id="SM00387">
    <property type="entry name" value="HATPase_c"/>
    <property type="match status" value="1"/>
</dbReference>
<sequence>MLEEKIDFKNWSHNDHGFLLLVNLENSKIEYINNIAAAYCGVEPTVFNDLCFYKEFLHPEDYPGYIAHLKSMKELLPEKEIMRFARLKGKYGNYKKFRFKDRLYKGSTDKKGQVVLSLINDVDPENKDKIKNTEKAILKDKGIESEYQQLFNSMDDAFFIAEIIYDSQKNPVDIYFEKTNPAFEKQINLKDVSGKTVRELFESPRLEWLKTYGEVVESGKPIRFQDTSANLNDSWLDIYVFKLGDSNCKKIGVLFRNITDRKIVEKDLEQKAIRRQRDLEVSNELLQSVFETTNLAIVVFQSLFNEAGEVHDFKFLRINQVLRSLYMEQDPIGKTYLEVSKYGVEMGMYDALKEVVKSGKPMDKELYFDKDTYNHWFRLTARKQGELLIATLEDITERKIKDEELKENIRFKQQLVRTSPETIIIFNLSQFNVRYINKDIFKEGGITKEKVQGMPLEKLLPFIHPRDRETVMDMHRKLLKSSDDDIHDIEIRLKLQRTSWEWFNVRGKVFHRRDESWVEEYVLLVRNIHNLKNTKKALLKAEKLSIQGELARTFAHELRNPLASIGMATKVIGTKLAGEKENYNTYLEILTRSTKTLNNLVNNLLNSANYTPAVLKKQNLAEILDETINMASDRIYLSGIKVIKNYIGPYSIMADAAKLKIALLNIIVNASEATIPEEGIITVEVKKHKTDFQLSITDNGHGLEQEEIDRLFEAFYSKKETGMGVGLSSVKNILEEHDAPIKVESKPKEGTTFIFYFHNASME</sequence>
<evidence type="ECO:0000256" key="6">
    <source>
        <dbReference type="ARBA" id="ARBA00022777"/>
    </source>
</evidence>
<keyword evidence="6" id="KW-0418">Kinase</keyword>
<dbReference type="PROSITE" id="PS50109">
    <property type="entry name" value="HIS_KIN"/>
    <property type="match status" value="1"/>
</dbReference>
<dbReference type="Pfam" id="PF00512">
    <property type="entry name" value="HisKA"/>
    <property type="match status" value="1"/>
</dbReference>
<keyword evidence="3" id="KW-0597">Phosphoprotein</keyword>
<dbReference type="SUPFAM" id="SSF55874">
    <property type="entry name" value="ATPase domain of HSP90 chaperone/DNA topoisomerase II/histidine kinase"/>
    <property type="match status" value="1"/>
</dbReference>
<reference evidence="11 12" key="1">
    <citation type="submission" date="2015-10" db="EMBL/GenBank/DDBJ databases">
        <title>Draft genome sequence of Salegentibacter salinarum KCTC 12975.</title>
        <authorList>
            <person name="Lin W."/>
            <person name="Zheng Q."/>
        </authorList>
    </citation>
    <scope>NUCLEOTIDE SEQUENCE [LARGE SCALE GENOMIC DNA]</scope>
    <source>
        <strain evidence="11 12">KCTC 12975</strain>
    </source>
</reference>
<dbReference type="InterPro" id="IPR036890">
    <property type="entry name" value="HATPase_C_sf"/>
</dbReference>
<dbReference type="EMBL" id="LKTS01000044">
    <property type="protein sequence ID" value="PKD17025.1"/>
    <property type="molecule type" value="Genomic_DNA"/>
</dbReference>
<dbReference type="Pfam" id="PF02518">
    <property type="entry name" value="HATPase_c"/>
    <property type="match status" value="1"/>
</dbReference>
<dbReference type="Pfam" id="PF08447">
    <property type="entry name" value="PAS_3"/>
    <property type="match status" value="1"/>
</dbReference>
<evidence type="ECO:0000259" key="10">
    <source>
        <dbReference type="PROSITE" id="PS50112"/>
    </source>
</evidence>
<evidence type="ECO:0000259" key="9">
    <source>
        <dbReference type="PROSITE" id="PS50109"/>
    </source>
</evidence>